<proteinExistence type="predicted"/>
<gene>
    <name evidence="2" type="ORF">FHU40_003328</name>
</gene>
<dbReference type="Gene3D" id="1.25.40.10">
    <property type="entry name" value="Tetratricopeptide repeat domain"/>
    <property type="match status" value="2"/>
</dbReference>
<dbReference type="InterPro" id="IPR019734">
    <property type="entry name" value="TPR_rpt"/>
</dbReference>
<keyword evidence="3" id="KW-1185">Reference proteome</keyword>
<dbReference type="Pfam" id="PF13560">
    <property type="entry name" value="HTH_31"/>
    <property type="match status" value="1"/>
</dbReference>
<dbReference type="Gene3D" id="1.10.260.40">
    <property type="entry name" value="lambda repressor-like DNA-binding domains"/>
    <property type="match status" value="1"/>
</dbReference>
<dbReference type="SUPFAM" id="SSF47413">
    <property type="entry name" value="lambda repressor-like DNA-binding domains"/>
    <property type="match status" value="1"/>
</dbReference>
<evidence type="ECO:0000259" key="1">
    <source>
        <dbReference type="PROSITE" id="PS50943"/>
    </source>
</evidence>
<dbReference type="PANTHER" id="PTHR47691">
    <property type="entry name" value="REGULATOR-RELATED"/>
    <property type="match status" value="1"/>
</dbReference>
<organism evidence="2 3">
    <name type="scientific">Nocardioides soli</name>
    <dbReference type="NCBI Taxonomy" id="1036020"/>
    <lineage>
        <taxon>Bacteria</taxon>
        <taxon>Bacillati</taxon>
        <taxon>Actinomycetota</taxon>
        <taxon>Actinomycetes</taxon>
        <taxon>Propionibacteriales</taxon>
        <taxon>Nocardioidaceae</taxon>
        <taxon>Nocardioides</taxon>
    </lineage>
</organism>
<comment type="caution">
    <text evidence="2">The sequence shown here is derived from an EMBL/GenBank/DDBJ whole genome shotgun (WGS) entry which is preliminary data.</text>
</comment>
<dbReference type="InterPro" id="IPR010982">
    <property type="entry name" value="Lambda_DNA-bd_dom_sf"/>
</dbReference>
<feature type="domain" description="HTH cro/C1-type" evidence="1">
    <location>
        <begin position="21"/>
        <end position="74"/>
    </location>
</feature>
<dbReference type="InterPro" id="IPR001387">
    <property type="entry name" value="Cro/C1-type_HTH"/>
</dbReference>
<evidence type="ECO:0000313" key="2">
    <source>
        <dbReference type="EMBL" id="MBB3043510.1"/>
    </source>
</evidence>
<dbReference type="Pfam" id="PF13432">
    <property type="entry name" value="TPR_16"/>
    <property type="match status" value="2"/>
</dbReference>
<dbReference type="GO" id="GO:0003677">
    <property type="term" value="F:DNA binding"/>
    <property type="evidence" value="ECO:0007669"/>
    <property type="project" value="InterPro"/>
</dbReference>
<sequence length="461" mass="48835">MRDDLLELSRTIDLATLGGRLRSARLRAGLTQAQVAGDAVSIGYVSRIESGQRRPDPELLEALAGSLGVTVDEILVGVSPDRVTELRVELDHAQLALATGSGGQALEIVDRILADPAVEELPDVKREASYLRASTLELTGDVPAAIIALEDLAETSPHDLTWLAGLTALCRCYRESGELGRAIEVGNEASRFIEEHGMTGLDEAVRLTLSLAAAYVEQGDVGYASRMCQRVIDRAEEASSPVAKASAYWNLSIIETMRGNTHLALPMTRRALAVLEASGDARNVARLRTELGIQQLLVDPPEPIEALDHLTSAAHDLEIAGALPGDLADNHLAQARAQWLLGNVHSARMQAAETATTARTTTPIVAADSYALLGQIAIADGDPAVARDHFQEAVLLLTGLGADRSAAQLWFELAGLLESVGDATAALDAYRRAAAATGLVAPVTRRPQPQVTSRLAAETSG</sequence>
<dbReference type="InterPro" id="IPR011990">
    <property type="entry name" value="TPR-like_helical_dom_sf"/>
</dbReference>
<dbReference type="CDD" id="cd00093">
    <property type="entry name" value="HTH_XRE"/>
    <property type="match status" value="1"/>
</dbReference>
<dbReference type="AlphaFoldDB" id="A0A7W4VXE8"/>
<protein>
    <submittedName>
        <fullName evidence="2">Transcriptional regulator with XRE-family HTH domain/Tfp pilus assembly protein PilF</fullName>
    </submittedName>
</protein>
<dbReference type="PANTHER" id="PTHR47691:SF3">
    <property type="entry name" value="HTH-TYPE TRANSCRIPTIONAL REGULATOR RV0890C-RELATED"/>
    <property type="match status" value="1"/>
</dbReference>
<accession>A0A7W4VXE8</accession>
<evidence type="ECO:0000313" key="3">
    <source>
        <dbReference type="Proteomes" id="UP000589626"/>
    </source>
</evidence>
<dbReference type="SMART" id="SM00028">
    <property type="entry name" value="TPR"/>
    <property type="match status" value="5"/>
</dbReference>
<dbReference type="Proteomes" id="UP000589626">
    <property type="component" value="Unassembled WGS sequence"/>
</dbReference>
<dbReference type="RefSeq" id="WP_183593321.1">
    <property type="nucleotide sequence ID" value="NZ_JACHWR010000002.1"/>
</dbReference>
<reference evidence="2 3" key="1">
    <citation type="submission" date="2020-08" db="EMBL/GenBank/DDBJ databases">
        <title>Sequencing the genomes of 1000 actinobacteria strains.</title>
        <authorList>
            <person name="Klenk H.-P."/>
        </authorList>
    </citation>
    <scope>NUCLEOTIDE SEQUENCE [LARGE SCALE GENOMIC DNA]</scope>
    <source>
        <strain evidence="2 3">DSM 105498</strain>
    </source>
</reference>
<dbReference type="EMBL" id="JACHWR010000002">
    <property type="protein sequence ID" value="MBB3043510.1"/>
    <property type="molecule type" value="Genomic_DNA"/>
</dbReference>
<dbReference type="SUPFAM" id="SSF48452">
    <property type="entry name" value="TPR-like"/>
    <property type="match status" value="1"/>
</dbReference>
<name>A0A7W4VXE8_9ACTN</name>
<dbReference type="SMART" id="SM00530">
    <property type="entry name" value="HTH_XRE"/>
    <property type="match status" value="1"/>
</dbReference>
<dbReference type="PROSITE" id="PS50943">
    <property type="entry name" value="HTH_CROC1"/>
    <property type="match status" value="1"/>
</dbReference>